<dbReference type="InterPro" id="IPR004179">
    <property type="entry name" value="Sec63-dom"/>
</dbReference>
<evidence type="ECO:0000259" key="1">
    <source>
        <dbReference type="Pfam" id="PF02889"/>
    </source>
</evidence>
<reference evidence="2" key="2">
    <citation type="journal article" date="2020" name="Nat. Commun.">
        <title>Large-scale genome sequencing of mycorrhizal fungi provides insights into the early evolution of symbiotic traits.</title>
        <authorList>
            <person name="Miyauchi S."/>
            <person name="Kiss E."/>
            <person name="Kuo A."/>
            <person name="Drula E."/>
            <person name="Kohler A."/>
            <person name="Sanchez-Garcia M."/>
            <person name="Morin E."/>
            <person name="Andreopoulos B."/>
            <person name="Barry K.W."/>
            <person name="Bonito G."/>
            <person name="Buee M."/>
            <person name="Carver A."/>
            <person name="Chen C."/>
            <person name="Cichocki N."/>
            <person name="Clum A."/>
            <person name="Culley D."/>
            <person name="Crous P.W."/>
            <person name="Fauchery L."/>
            <person name="Girlanda M."/>
            <person name="Hayes R.D."/>
            <person name="Keri Z."/>
            <person name="LaButti K."/>
            <person name="Lipzen A."/>
            <person name="Lombard V."/>
            <person name="Magnuson J."/>
            <person name="Maillard F."/>
            <person name="Murat C."/>
            <person name="Nolan M."/>
            <person name="Ohm R.A."/>
            <person name="Pangilinan J."/>
            <person name="Pereira M.F."/>
            <person name="Perotto S."/>
            <person name="Peter M."/>
            <person name="Pfister S."/>
            <person name="Riley R."/>
            <person name="Sitrit Y."/>
            <person name="Stielow J.B."/>
            <person name="Szollosi G."/>
            <person name="Zifcakova L."/>
            <person name="Stursova M."/>
            <person name="Spatafora J.W."/>
            <person name="Tedersoo L."/>
            <person name="Vaario L.M."/>
            <person name="Yamada A."/>
            <person name="Yan M."/>
            <person name="Wang P."/>
            <person name="Xu J."/>
            <person name="Bruns T."/>
            <person name="Baldrian P."/>
            <person name="Vilgalys R."/>
            <person name="Dunand C."/>
            <person name="Henrissat B."/>
            <person name="Grigoriev I.V."/>
            <person name="Hibbett D."/>
            <person name="Nagy L.G."/>
            <person name="Martin F.M."/>
        </authorList>
    </citation>
    <scope>NUCLEOTIDE SEQUENCE</scope>
    <source>
        <strain evidence="2">BED1</strain>
    </source>
</reference>
<proteinExistence type="predicted"/>
<organism evidence="2 3">
    <name type="scientific">Boletus edulis BED1</name>
    <dbReference type="NCBI Taxonomy" id="1328754"/>
    <lineage>
        <taxon>Eukaryota</taxon>
        <taxon>Fungi</taxon>
        <taxon>Dikarya</taxon>
        <taxon>Basidiomycota</taxon>
        <taxon>Agaricomycotina</taxon>
        <taxon>Agaricomycetes</taxon>
        <taxon>Agaricomycetidae</taxon>
        <taxon>Boletales</taxon>
        <taxon>Boletineae</taxon>
        <taxon>Boletaceae</taxon>
        <taxon>Boletoideae</taxon>
        <taxon>Boletus</taxon>
    </lineage>
</organism>
<dbReference type="EMBL" id="WHUW01000318">
    <property type="protein sequence ID" value="KAF8415526.1"/>
    <property type="molecule type" value="Genomic_DNA"/>
</dbReference>
<protein>
    <submittedName>
        <fullName evidence="2">Sec63 Brl domain-containing protein</fullName>
    </submittedName>
</protein>
<name>A0AAD4G595_BOLED</name>
<dbReference type="InterPro" id="IPR014756">
    <property type="entry name" value="Ig_E-set"/>
</dbReference>
<dbReference type="AlphaFoldDB" id="A0AAD4G595"/>
<dbReference type="InterPro" id="IPR035892">
    <property type="entry name" value="C2_domain_sf"/>
</dbReference>
<gene>
    <name evidence="2" type="ORF">L210DRAFT_3705680</name>
</gene>
<dbReference type="Proteomes" id="UP001194468">
    <property type="component" value="Unassembled WGS sequence"/>
</dbReference>
<dbReference type="SUPFAM" id="SSF81296">
    <property type="entry name" value="E set domains"/>
    <property type="match status" value="1"/>
</dbReference>
<keyword evidence="3" id="KW-1185">Reference proteome</keyword>
<dbReference type="FunFam" id="2.60.40.150:FF:000004">
    <property type="entry name" value="RNA helicase, activating signal cointegrator 1"/>
    <property type="match status" value="1"/>
</dbReference>
<evidence type="ECO:0000313" key="2">
    <source>
        <dbReference type="EMBL" id="KAF8415526.1"/>
    </source>
</evidence>
<comment type="caution">
    <text evidence="2">The sequence shown here is derived from an EMBL/GenBank/DDBJ whole genome shotgun (WGS) entry which is preliminary data.</text>
</comment>
<accession>A0AAD4G595</accession>
<reference evidence="2" key="1">
    <citation type="submission" date="2019-10" db="EMBL/GenBank/DDBJ databases">
        <authorList>
            <consortium name="DOE Joint Genome Institute"/>
            <person name="Kuo A."/>
            <person name="Miyauchi S."/>
            <person name="Kiss E."/>
            <person name="Drula E."/>
            <person name="Kohler A."/>
            <person name="Sanchez-Garcia M."/>
            <person name="Andreopoulos B."/>
            <person name="Barry K.W."/>
            <person name="Bonito G."/>
            <person name="Buee M."/>
            <person name="Carver A."/>
            <person name="Chen C."/>
            <person name="Cichocki N."/>
            <person name="Clum A."/>
            <person name="Culley D."/>
            <person name="Crous P.W."/>
            <person name="Fauchery L."/>
            <person name="Girlanda M."/>
            <person name="Hayes R."/>
            <person name="Keri Z."/>
            <person name="LaButti K."/>
            <person name="Lipzen A."/>
            <person name="Lombard V."/>
            <person name="Magnuson J."/>
            <person name="Maillard F."/>
            <person name="Morin E."/>
            <person name="Murat C."/>
            <person name="Nolan M."/>
            <person name="Ohm R."/>
            <person name="Pangilinan J."/>
            <person name="Pereira M."/>
            <person name="Perotto S."/>
            <person name="Peter M."/>
            <person name="Riley R."/>
            <person name="Sitrit Y."/>
            <person name="Stielow B."/>
            <person name="Szollosi G."/>
            <person name="Zifcakova L."/>
            <person name="Stursova M."/>
            <person name="Spatafora J.W."/>
            <person name="Tedersoo L."/>
            <person name="Vaario L.-M."/>
            <person name="Yamada A."/>
            <person name="Yan M."/>
            <person name="Wang P."/>
            <person name="Xu J."/>
            <person name="Bruns T."/>
            <person name="Baldrian P."/>
            <person name="Vilgalys R."/>
            <person name="Henrissat B."/>
            <person name="Grigoriev I.V."/>
            <person name="Hibbett D."/>
            <person name="Nagy L.G."/>
            <person name="Martin F.M."/>
        </authorList>
    </citation>
    <scope>NUCLEOTIDE SEQUENCE</scope>
    <source>
        <strain evidence="2">BED1</strain>
    </source>
</reference>
<dbReference type="Gene3D" id="2.60.40.150">
    <property type="entry name" value="C2 domain"/>
    <property type="match status" value="1"/>
</dbReference>
<evidence type="ECO:0000313" key="3">
    <source>
        <dbReference type="Proteomes" id="UP001194468"/>
    </source>
</evidence>
<sequence>MPDASFTDSSIISPNYSYKHKYNLSPVPSCVLTFPLYPDFRWDEKIHGGAETFFILVEDVDGEIILFHDTFVLRQRYAEDEHNVTITVPMFEPVPPNYYISVVSDRWLHAETRLPISFKHLILPEKFPPPTPLLELQPLPLCATQQRI</sequence>
<feature type="domain" description="SEC63" evidence="1">
    <location>
        <begin position="34"/>
        <end position="117"/>
    </location>
</feature>
<dbReference type="Pfam" id="PF02889">
    <property type="entry name" value="Sec63"/>
    <property type="match status" value="1"/>
</dbReference>